<evidence type="ECO:0000256" key="1">
    <source>
        <dbReference type="SAM" id="MobiDB-lite"/>
    </source>
</evidence>
<feature type="region of interest" description="Disordered" evidence="1">
    <location>
        <begin position="46"/>
        <end position="90"/>
    </location>
</feature>
<evidence type="ECO:0000256" key="2">
    <source>
        <dbReference type="SAM" id="Phobius"/>
    </source>
</evidence>
<dbReference type="AlphaFoldDB" id="X6NVK3"/>
<comment type="caution">
    <text evidence="3">The sequence shown here is derived from an EMBL/GenBank/DDBJ whole genome shotgun (WGS) entry which is preliminary data.</text>
</comment>
<accession>X6NVK3</accession>
<keyword evidence="2" id="KW-1133">Transmembrane helix</keyword>
<feature type="compositionally biased region" description="Acidic residues" evidence="1">
    <location>
        <begin position="51"/>
        <end position="68"/>
    </location>
</feature>
<evidence type="ECO:0000313" key="4">
    <source>
        <dbReference type="Proteomes" id="UP000023152"/>
    </source>
</evidence>
<protein>
    <submittedName>
        <fullName evidence="3">Uncharacterized protein</fullName>
    </submittedName>
</protein>
<gene>
    <name evidence="3" type="ORF">RFI_07079</name>
</gene>
<sequence length="179" mass="21010">MSFVLTLLLSLKKQRDTEEEEDTGDCAMTETKQGNKRVLTQQLTICPNETNEQEQEEEHELEIEQEQEHDEKERTEPEQNQQSNICDNSNHVSDITIDNSNAFCFNDESDSLSLPPKKKRRIALNKLNIVKFITIFYYYVFPFLVNFCFIVNCPFVLLKNNVIHDQSIKEMFVPFCHHS</sequence>
<feature type="compositionally biased region" description="Polar residues" evidence="1">
    <location>
        <begin position="78"/>
        <end position="90"/>
    </location>
</feature>
<dbReference type="Proteomes" id="UP000023152">
    <property type="component" value="Unassembled WGS sequence"/>
</dbReference>
<evidence type="ECO:0000313" key="3">
    <source>
        <dbReference type="EMBL" id="ETO30041.1"/>
    </source>
</evidence>
<keyword evidence="2" id="KW-0812">Transmembrane</keyword>
<name>X6NVK3_RETFI</name>
<proteinExistence type="predicted"/>
<feature type="transmembrane region" description="Helical" evidence="2">
    <location>
        <begin position="136"/>
        <end position="158"/>
    </location>
</feature>
<dbReference type="EMBL" id="ASPP01005707">
    <property type="protein sequence ID" value="ETO30041.1"/>
    <property type="molecule type" value="Genomic_DNA"/>
</dbReference>
<reference evidence="3 4" key="1">
    <citation type="journal article" date="2013" name="Curr. Biol.">
        <title>The Genome of the Foraminiferan Reticulomyxa filosa.</title>
        <authorList>
            <person name="Glockner G."/>
            <person name="Hulsmann N."/>
            <person name="Schleicher M."/>
            <person name="Noegel A.A."/>
            <person name="Eichinger L."/>
            <person name="Gallinger C."/>
            <person name="Pawlowski J."/>
            <person name="Sierra R."/>
            <person name="Euteneuer U."/>
            <person name="Pillet L."/>
            <person name="Moustafa A."/>
            <person name="Platzer M."/>
            <person name="Groth M."/>
            <person name="Szafranski K."/>
            <person name="Schliwa M."/>
        </authorList>
    </citation>
    <scope>NUCLEOTIDE SEQUENCE [LARGE SCALE GENOMIC DNA]</scope>
</reference>
<keyword evidence="2" id="KW-0472">Membrane</keyword>
<feature type="region of interest" description="Disordered" evidence="1">
    <location>
        <begin position="13"/>
        <end position="34"/>
    </location>
</feature>
<keyword evidence="4" id="KW-1185">Reference proteome</keyword>
<organism evidence="3 4">
    <name type="scientific">Reticulomyxa filosa</name>
    <dbReference type="NCBI Taxonomy" id="46433"/>
    <lineage>
        <taxon>Eukaryota</taxon>
        <taxon>Sar</taxon>
        <taxon>Rhizaria</taxon>
        <taxon>Retaria</taxon>
        <taxon>Foraminifera</taxon>
        <taxon>Monothalamids</taxon>
        <taxon>Reticulomyxidae</taxon>
        <taxon>Reticulomyxa</taxon>
    </lineage>
</organism>